<dbReference type="GO" id="GO:0003700">
    <property type="term" value="F:DNA-binding transcription factor activity"/>
    <property type="evidence" value="ECO:0007669"/>
    <property type="project" value="InterPro"/>
</dbReference>
<evidence type="ECO:0000259" key="3">
    <source>
        <dbReference type="SMART" id="SM00415"/>
    </source>
</evidence>
<evidence type="ECO:0000313" key="5">
    <source>
        <dbReference type="Proteomes" id="UP000692954"/>
    </source>
</evidence>
<dbReference type="OrthoDB" id="60033at2759"/>
<dbReference type="AlphaFoldDB" id="A0A8S1N004"/>
<evidence type="ECO:0000256" key="2">
    <source>
        <dbReference type="RuleBase" id="RU004020"/>
    </source>
</evidence>
<comment type="caution">
    <text evidence="4">The sequence shown here is derived from an EMBL/GenBank/DDBJ whole genome shotgun (WGS) entry which is preliminary data.</text>
</comment>
<comment type="similarity">
    <text evidence="2">Belongs to the HSF family.</text>
</comment>
<organism evidence="4 5">
    <name type="scientific">Paramecium sonneborni</name>
    <dbReference type="NCBI Taxonomy" id="65129"/>
    <lineage>
        <taxon>Eukaryota</taxon>
        <taxon>Sar</taxon>
        <taxon>Alveolata</taxon>
        <taxon>Ciliophora</taxon>
        <taxon>Intramacronucleata</taxon>
        <taxon>Oligohymenophorea</taxon>
        <taxon>Peniculida</taxon>
        <taxon>Parameciidae</taxon>
        <taxon>Paramecium</taxon>
    </lineage>
</organism>
<feature type="domain" description="HSF-type DNA-binding" evidence="3">
    <location>
        <begin position="9"/>
        <end position="103"/>
    </location>
</feature>
<dbReference type="InterPro" id="IPR000232">
    <property type="entry name" value="HSF_DNA-bd"/>
</dbReference>
<sequence>MSKKSKINKSNRFIEIFKQILDRTEYIDIIKWDEQGIKIQIIDKSLLQENVLPRFFKHSNYSSFLRQLNIYGFISCRDQNGILTYQHPYFTQSNMIQKLIQKKKQIIVDKQQIGTFIIEQEELKSTMTSLKQEQLNIQQQLVKSIQQQLRFQHHFKLIIEKLLEIKAIQERRGVFFIESIRMIVRAMKPEAQTSFQYLIKCVYPNEEDLWMSETLSIKEDEIEIPYPTSPATFGKAVVEDIGNYLNHKQEQFNLETLEPVWFFGQQEADFSFFGFDL</sequence>
<name>A0A8S1N004_9CILI</name>
<protein>
    <recommendedName>
        <fullName evidence="3">HSF-type DNA-binding domain-containing protein</fullName>
    </recommendedName>
</protein>
<gene>
    <name evidence="4" type="ORF">PSON_ATCC_30995.1.T0470263</name>
</gene>
<dbReference type="Proteomes" id="UP000692954">
    <property type="component" value="Unassembled WGS sequence"/>
</dbReference>
<proteinExistence type="inferred from homology"/>
<keyword evidence="1" id="KW-0238">DNA-binding</keyword>
<accession>A0A8S1N004</accession>
<evidence type="ECO:0000313" key="4">
    <source>
        <dbReference type="EMBL" id="CAD8084949.1"/>
    </source>
</evidence>
<keyword evidence="5" id="KW-1185">Reference proteome</keyword>
<dbReference type="GO" id="GO:0043565">
    <property type="term" value="F:sequence-specific DNA binding"/>
    <property type="evidence" value="ECO:0007669"/>
    <property type="project" value="InterPro"/>
</dbReference>
<dbReference type="PANTHER" id="PTHR10015:SF206">
    <property type="entry name" value="HSF-TYPE DNA-BINDING DOMAIN-CONTAINING PROTEIN"/>
    <property type="match status" value="1"/>
</dbReference>
<dbReference type="EMBL" id="CAJJDN010000047">
    <property type="protein sequence ID" value="CAD8084949.1"/>
    <property type="molecule type" value="Genomic_DNA"/>
</dbReference>
<dbReference type="PANTHER" id="PTHR10015">
    <property type="entry name" value="HEAT SHOCK TRANSCRIPTION FACTOR"/>
    <property type="match status" value="1"/>
</dbReference>
<dbReference type="FunFam" id="1.10.10.10:FF:001086">
    <property type="entry name" value="Uncharacterized protein"/>
    <property type="match status" value="1"/>
</dbReference>
<evidence type="ECO:0000256" key="1">
    <source>
        <dbReference type="ARBA" id="ARBA00023125"/>
    </source>
</evidence>
<dbReference type="Pfam" id="PF00447">
    <property type="entry name" value="HSF_DNA-bind"/>
    <property type="match status" value="1"/>
</dbReference>
<reference evidence="4" key="1">
    <citation type="submission" date="2021-01" db="EMBL/GenBank/DDBJ databases">
        <authorList>
            <consortium name="Genoscope - CEA"/>
            <person name="William W."/>
        </authorList>
    </citation>
    <scope>NUCLEOTIDE SEQUENCE</scope>
</reference>
<dbReference type="SMART" id="SM00415">
    <property type="entry name" value="HSF"/>
    <property type="match status" value="1"/>
</dbReference>